<feature type="domain" description="NAD-dependent epimerase/dehydratase" evidence="1">
    <location>
        <begin position="3"/>
        <end position="209"/>
    </location>
</feature>
<dbReference type="Proteomes" id="UP000255355">
    <property type="component" value="Unassembled WGS sequence"/>
</dbReference>
<dbReference type="InterPro" id="IPR050177">
    <property type="entry name" value="Lipid_A_modif_metabolic_enz"/>
</dbReference>
<reference evidence="2 3" key="1">
    <citation type="submission" date="2018-07" db="EMBL/GenBank/DDBJ databases">
        <title>Genomic Encyclopedia of Type Strains, Phase IV (KMG-IV): sequencing the most valuable type-strain genomes for metagenomic binning, comparative biology and taxonomic classification.</title>
        <authorList>
            <person name="Goeker M."/>
        </authorList>
    </citation>
    <scope>NUCLEOTIDE SEQUENCE [LARGE SCALE GENOMIC DNA]</scope>
    <source>
        <strain evidence="2 3">DSM 44952</strain>
    </source>
</reference>
<dbReference type="InterPro" id="IPR036291">
    <property type="entry name" value="NAD(P)-bd_dom_sf"/>
</dbReference>
<accession>A0A370HEW1</accession>
<dbReference type="PANTHER" id="PTHR43245">
    <property type="entry name" value="BIFUNCTIONAL POLYMYXIN RESISTANCE PROTEIN ARNA"/>
    <property type="match status" value="1"/>
</dbReference>
<dbReference type="SUPFAM" id="SSF51735">
    <property type="entry name" value="NAD(P)-binding Rossmann-fold domains"/>
    <property type="match status" value="1"/>
</dbReference>
<name>A0A370HEW1_9NOCA</name>
<evidence type="ECO:0000313" key="3">
    <source>
        <dbReference type="Proteomes" id="UP000255355"/>
    </source>
</evidence>
<dbReference type="AlphaFoldDB" id="A0A370HEW1"/>
<comment type="caution">
    <text evidence="2">The sequence shown here is derived from an EMBL/GenBank/DDBJ whole genome shotgun (WGS) entry which is preliminary data.</text>
</comment>
<dbReference type="Pfam" id="PF01370">
    <property type="entry name" value="Epimerase"/>
    <property type="match status" value="1"/>
</dbReference>
<keyword evidence="3" id="KW-1185">Reference proteome</keyword>
<organism evidence="2 3">
    <name type="scientific">Nocardia mexicana</name>
    <dbReference type="NCBI Taxonomy" id="279262"/>
    <lineage>
        <taxon>Bacteria</taxon>
        <taxon>Bacillati</taxon>
        <taxon>Actinomycetota</taxon>
        <taxon>Actinomycetes</taxon>
        <taxon>Mycobacteriales</taxon>
        <taxon>Nocardiaceae</taxon>
        <taxon>Nocardia</taxon>
    </lineage>
</organism>
<dbReference type="EMBL" id="QQAZ01000001">
    <property type="protein sequence ID" value="RDI55572.1"/>
    <property type="molecule type" value="Genomic_DNA"/>
</dbReference>
<dbReference type="OrthoDB" id="3330557at2"/>
<sequence>MRVLVTGASGLVGYEVVETLRAHGMTVVAASRGRADATGATVHWDMSRDPAPATLAGPWDVIVNAAADTRWTMSPAEAWRANVDSVLALCPLIGDRTHLIQISTAYALGLRGDIESGDPGDYRNHYEWSKAAAERMTREITGRATVIRPPLIIGRRADGRAARYSGMYTILRGMASSAVPAVVGFADSRFDVIPVDDLATLVAQVVRAGPSGVRTIAGGASAMTFPDALTIMVEALNQWRADRGIPALEQPKIIDPRRWERFLWPFARQHMSPRQVRVLELLSHFHPYMQIRTPLEPDHVVSDPELPLRRSVSYWAHANTPLARQRPKPWKAIA</sequence>
<protein>
    <submittedName>
        <fullName evidence="2">Nucleoside-diphosphate-sugar epimerase</fullName>
    </submittedName>
</protein>
<dbReference type="PANTHER" id="PTHR43245:SF51">
    <property type="entry name" value="SHORT CHAIN DEHYDROGENASE_REDUCTASE FAMILY 42E, MEMBER 2"/>
    <property type="match status" value="1"/>
</dbReference>
<proteinExistence type="predicted"/>
<dbReference type="STRING" id="1210089.GCA_001613165_07058"/>
<dbReference type="Gene3D" id="3.40.50.720">
    <property type="entry name" value="NAD(P)-binding Rossmann-like Domain"/>
    <property type="match status" value="1"/>
</dbReference>
<evidence type="ECO:0000259" key="1">
    <source>
        <dbReference type="Pfam" id="PF01370"/>
    </source>
</evidence>
<evidence type="ECO:0000313" key="2">
    <source>
        <dbReference type="EMBL" id="RDI55572.1"/>
    </source>
</evidence>
<dbReference type="InterPro" id="IPR001509">
    <property type="entry name" value="Epimerase_deHydtase"/>
</dbReference>
<gene>
    <name evidence="2" type="ORF">DFR68_101405</name>
</gene>